<dbReference type="PANTHER" id="PTHR12042:SF21">
    <property type="entry name" value="ALPHA1,4-GALACTOSYLTRANSFERASE 1-RELATED"/>
    <property type="match status" value="1"/>
</dbReference>
<dbReference type="SUPFAM" id="SSF53448">
    <property type="entry name" value="Nucleotide-diphospho-sugar transferases"/>
    <property type="match status" value="1"/>
</dbReference>
<proteinExistence type="inferred from homology"/>
<dbReference type="Pfam" id="PF04488">
    <property type="entry name" value="Gly_transf_sug"/>
    <property type="match status" value="1"/>
</dbReference>
<dbReference type="PANTHER" id="PTHR12042">
    <property type="entry name" value="LACTOSYLCERAMIDE 4-ALPHA-GALACTOSYLTRANSFERASE ALPHA- 1,4-GALACTOSYLTRANSFERASE"/>
    <property type="match status" value="1"/>
</dbReference>
<evidence type="ECO:0000256" key="1">
    <source>
        <dbReference type="ARBA" id="ARBA00009003"/>
    </source>
</evidence>
<protein>
    <recommendedName>
        <fullName evidence="5">Glycosyltransferase family 32 protein</fullName>
    </recommendedName>
</protein>
<keyword evidence="4" id="KW-1185">Reference proteome</keyword>
<dbReference type="OrthoDB" id="409543at2759"/>
<dbReference type="AlphaFoldDB" id="A0A261XV29"/>
<reference evidence="3 4" key="1">
    <citation type="journal article" date="2017" name="Mycologia">
        <title>Bifiguratus adelaidae, gen. et sp. nov., a new member of Mucoromycotina in endophytic and soil-dwelling habitats.</title>
        <authorList>
            <person name="Torres-Cruz T.J."/>
            <person name="Billingsley Tobias T.L."/>
            <person name="Almatruk M."/>
            <person name="Hesse C."/>
            <person name="Kuske C.R."/>
            <person name="Desiro A."/>
            <person name="Benucci G.M."/>
            <person name="Bonito G."/>
            <person name="Stajich J.E."/>
            <person name="Dunlap C."/>
            <person name="Arnold A.E."/>
            <person name="Porras-Alfaro A."/>
        </authorList>
    </citation>
    <scope>NUCLEOTIDE SEQUENCE [LARGE SCALE GENOMIC DNA]</scope>
    <source>
        <strain evidence="3 4">AZ0501</strain>
    </source>
</reference>
<organism evidence="3 4">
    <name type="scientific">Bifiguratus adelaidae</name>
    <dbReference type="NCBI Taxonomy" id="1938954"/>
    <lineage>
        <taxon>Eukaryota</taxon>
        <taxon>Fungi</taxon>
        <taxon>Fungi incertae sedis</taxon>
        <taxon>Mucoromycota</taxon>
        <taxon>Mucoromycotina</taxon>
        <taxon>Endogonomycetes</taxon>
        <taxon>Endogonales</taxon>
        <taxon>Endogonales incertae sedis</taxon>
        <taxon>Bifiguratus</taxon>
    </lineage>
</organism>
<evidence type="ECO:0000256" key="2">
    <source>
        <dbReference type="SAM" id="Phobius"/>
    </source>
</evidence>
<comment type="caution">
    <text evidence="3">The sequence shown here is derived from an EMBL/GenBank/DDBJ whole genome shotgun (WGS) entry which is preliminary data.</text>
</comment>
<dbReference type="GO" id="GO:0016020">
    <property type="term" value="C:membrane"/>
    <property type="evidence" value="ECO:0007669"/>
    <property type="project" value="GOC"/>
</dbReference>
<comment type="similarity">
    <text evidence="1">Belongs to the glycosyltransferase 32 family.</text>
</comment>
<keyword evidence="2" id="KW-0472">Membrane</keyword>
<dbReference type="EMBL" id="MVBO01000177">
    <property type="protein sequence ID" value="OZJ02198.1"/>
    <property type="molecule type" value="Genomic_DNA"/>
</dbReference>
<evidence type="ECO:0000313" key="3">
    <source>
        <dbReference type="EMBL" id="OZJ02198.1"/>
    </source>
</evidence>
<dbReference type="GO" id="GO:0016758">
    <property type="term" value="F:hexosyltransferase activity"/>
    <property type="evidence" value="ECO:0007669"/>
    <property type="project" value="TreeGrafter"/>
</dbReference>
<dbReference type="Gene3D" id="3.90.550.20">
    <property type="match status" value="1"/>
</dbReference>
<dbReference type="Proteomes" id="UP000242875">
    <property type="component" value="Unassembled WGS sequence"/>
</dbReference>
<sequence length="418" mass="48742">MSMGRRPAYSLLPSTAAEFSLKTGGHQLVRRAKRIPLSLLAKLSVAFAALSIATMLFILQPKIRVKWYFRPWIRPSQTIVPSSKQTPVLPLHGCFANQNADSPYNRSVHTYYHTITSPVPLEDGLDCYDFAAMIKAPDWNDSSYPFRETIFHTYWRADLLPFGAKQLATIRSFFATQNPQHTKVYLWSNGDLSDNENIKFIQQHVDPDRFQLRRFDAETFSVGTPIEGHPTLFHTNDEKAYLDGDLARLLLLYHYGGLWFDMDSMLIRDMTPLVEREWVLQWDCFMPYEYPYNGAYMHFFKQSPYLCEMLADIAENPIPQKNTISWGSYLYLKTRRKLLHNRIQPFEVLPWCLTDPSVCSPENSMPSIFDVGLPQGAHQEWQERLKSVFAFHWHNQWDKTPGDVYYFLKDQVDAQLDW</sequence>
<dbReference type="InterPro" id="IPR007577">
    <property type="entry name" value="GlycoTrfase_DXD_sugar-bd_CS"/>
</dbReference>
<accession>A0A261XV29</accession>
<evidence type="ECO:0008006" key="5">
    <source>
        <dbReference type="Google" id="ProtNLM"/>
    </source>
</evidence>
<keyword evidence="2" id="KW-1133">Transmembrane helix</keyword>
<dbReference type="InterPro" id="IPR029044">
    <property type="entry name" value="Nucleotide-diphossugar_trans"/>
</dbReference>
<name>A0A261XV29_9FUNG</name>
<gene>
    <name evidence="3" type="ORF">BZG36_04752</name>
</gene>
<keyword evidence="2" id="KW-0812">Transmembrane</keyword>
<dbReference type="GO" id="GO:0006688">
    <property type="term" value="P:glycosphingolipid biosynthetic process"/>
    <property type="evidence" value="ECO:0007669"/>
    <property type="project" value="TreeGrafter"/>
</dbReference>
<dbReference type="InterPro" id="IPR051981">
    <property type="entry name" value="Glycosyltransf_32"/>
</dbReference>
<evidence type="ECO:0000313" key="4">
    <source>
        <dbReference type="Proteomes" id="UP000242875"/>
    </source>
</evidence>
<feature type="transmembrane region" description="Helical" evidence="2">
    <location>
        <begin position="39"/>
        <end position="59"/>
    </location>
</feature>